<feature type="compositionally biased region" description="Polar residues" evidence="2">
    <location>
        <begin position="1"/>
        <end position="16"/>
    </location>
</feature>
<dbReference type="AlphaFoldDB" id="A0AAD9GPB2"/>
<proteinExistence type="predicted"/>
<feature type="region of interest" description="Disordered" evidence="2">
    <location>
        <begin position="1"/>
        <end position="44"/>
    </location>
</feature>
<protein>
    <submittedName>
        <fullName evidence="3">Uncharacterized protein</fullName>
    </submittedName>
</protein>
<keyword evidence="4" id="KW-1185">Reference proteome</keyword>
<name>A0AAD9GPB2_9STRA</name>
<keyword evidence="1" id="KW-0175">Coiled coil</keyword>
<evidence type="ECO:0000313" key="3">
    <source>
        <dbReference type="EMBL" id="KAK1942120.1"/>
    </source>
</evidence>
<dbReference type="EMBL" id="JASMQC010000010">
    <property type="protein sequence ID" value="KAK1942120.1"/>
    <property type="molecule type" value="Genomic_DNA"/>
</dbReference>
<comment type="caution">
    <text evidence="3">The sequence shown here is derived from an EMBL/GenBank/DDBJ whole genome shotgun (WGS) entry which is preliminary data.</text>
</comment>
<feature type="compositionally biased region" description="Polar residues" evidence="2">
    <location>
        <begin position="28"/>
        <end position="40"/>
    </location>
</feature>
<feature type="compositionally biased region" description="Low complexity" evidence="2">
    <location>
        <begin position="17"/>
        <end position="26"/>
    </location>
</feature>
<dbReference type="Proteomes" id="UP001259832">
    <property type="component" value="Unassembled WGS sequence"/>
</dbReference>
<feature type="coiled-coil region" evidence="1">
    <location>
        <begin position="88"/>
        <end position="127"/>
    </location>
</feature>
<sequence length="150" mass="16566">MSFNVPPSLTVGTTIERSFSSSSLRSPAKNSASPSRTPQKSFGRLPARVAAAPVSPVIATPAPVVAESEEISNLPLSVDDTHFTLDFEQENAQDLQEKEEVNQEHEDNKLHVELDVLRQELRDLREASSKVIKVLVLNRIQYGLTQVSCR</sequence>
<gene>
    <name evidence="3" type="ORF">P3T76_006442</name>
</gene>
<evidence type="ECO:0000256" key="1">
    <source>
        <dbReference type="SAM" id="Coils"/>
    </source>
</evidence>
<accession>A0AAD9GPB2</accession>
<evidence type="ECO:0000313" key="4">
    <source>
        <dbReference type="Proteomes" id="UP001259832"/>
    </source>
</evidence>
<evidence type="ECO:0000256" key="2">
    <source>
        <dbReference type="SAM" id="MobiDB-lite"/>
    </source>
</evidence>
<organism evidence="3 4">
    <name type="scientific">Phytophthora citrophthora</name>
    <dbReference type="NCBI Taxonomy" id="4793"/>
    <lineage>
        <taxon>Eukaryota</taxon>
        <taxon>Sar</taxon>
        <taxon>Stramenopiles</taxon>
        <taxon>Oomycota</taxon>
        <taxon>Peronosporomycetes</taxon>
        <taxon>Peronosporales</taxon>
        <taxon>Peronosporaceae</taxon>
        <taxon>Phytophthora</taxon>
    </lineage>
</organism>
<reference evidence="3" key="1">
    <citation type="submission" date="2023-08" db="EMBL/GenBank/DDBJ databases">
        <title>Reference Genome Resource for the Citrus Pathogen Phytophthora citrophthora.</title>
        <authorList>
            <person name="Moller H."/>
            <person name="Coetzee B."/>
            <person name="Rose L.J."/>
            <person name="Van Niekerk J.M."/>
        </authorList>
    </citation>
    <scope>NUCLEOTIDE SEQUENCE</scope>
    <source>
        <strain evidence="3">STE-U-9442</strain>
    </source>
</reference>